<sequence>MKTILSAQEWECLQEIFDIAAELSSNERDAYLERACAGVPLLRLRIEALLSALESETKIGSVVSGAALQKFQAELPLPGDLLGSYRIMGVVGRGGMGVVYRAVRADDEYQKEVAIKVAALGLMAEELRQRFLEERQILADLDHPHIARLLDGGTTSEGLPYVVMEFVSGQPIDHWCEEQALGRTKRIRLMISVAKAVGYAHQHLVVHRDLKPENIYITGEGEPKLLDFGIAKALVPRTGPDIEMIDLSRIMTPAYASPEQVRGEAMTTATDVYQLGALLYLLLAGRLPFRDSSVDLGALERAICEVPAPSPELDGDLDCIVLRALEKDPGQRYSSANDLADDLERYLSGFPVAARSASWRYRVRKFAGRHKLPVAASVLALMTLIGFSVTMSVQARRIARERDAAERVSDFLQTVFTAADPSVARGHSLSARELLDRGAAGIEGLQADPQVRDRLLDTLGRSYANLGAYDRSDMLQRESLQLRRSLYGEHSTQVADTLEQLTENAVLHDQFAEAKSYAKEWAPLVQSLYGPDSQKSADALLTMAEVQLVESDLTSAEASLRRELQIDTKLHGADSPKASASLNMLGNTLFLEGKFAGAERALRRSLSIYQRGNWQESPRVIDTLDTEGKLGHVLRLEERYAEAEVVLRDALALQRKIQGPNHSRTASTESGLGLVLAEQGQFVEAEALERDALRIHTAALGAESMSAGVDESALGRLAVLRGRDAEAKPLFEHKVAICRRLFGADNPQLARALLDLGRLQVAMGRLDEAAPTLSMALAMEQRFTGDTSPYAAANHLALGRLHLAQDDLPSAKTEIERALSIYRSVQVNPVATAAAEQAMGELLLREGRPAEAQPALEEAFLSEKVRLPAGSLELQQTRMLLRQVVR</sequence>
<accession>A0A7W7ZRW5</accession>
<evidence type="ECO:0000256" key="2">
    <source>
        <dbReference type="ARBA" id="ARBA00022741"/>
    </source>
</evidence>
<dbReference type="EC" id="2.7.11.1" evidence="8"/>
<keyword evidence="1 8" id="KW-0808">Transferase</keyword>
<feature type="repeat" description="TPR" evidence="5">
    <location>
        <begin position="750"/>
        <end position="783"/>
    </location>
</feature>
<proteinExistence type="predicted"/>
<keyword evidence="2 6" id="KW-0547">Nucleotide-binding</keyword>
<dbReference type="PROSITE" id="PS00107">
    <property type="entry name" value="PROTEIN_KINASE_ATP"/>
    <property type="match status" value="1"/>
</dbReference>
<evidence type="ECO:0000256" key="1">
    <source>
        <dbReference type="ARBA" id="ARBA00022679"/>
    </source>
</evidence>
<dbReference type="PANTHER" id="PTHR43289">
    <property type="entry name" value="MITOGEN-ACTIVATED PROTEIN KINASE KINASE KINASE 20-RELATED"/>
    <property type="match status" value="1"/>
</dbReference>
<keyword evidence="5" id="KW-0802">TPR repeat</keyword>
<gene>
    <name evidence="8" type="ORF">HDF15_002532</name>
</gene>
<dbReference type="Pfam" id="PF00069">
    <property type="entry name" value="Pkinase"/>
    <property type="match status" value="1"/>
</dbReference>
<keyword evidence="4 6" id="KW-0067">ATP-binding</keyword>
<dbReference type="Gene3D" id="3.30.200.20">
    <property type="entry name" value="Phosphorylase Kinase, domain 1"/>
    <property type="match status" value="1"/>
</dbReference>
<dbReference type="Pfam" id="PF13424">
    <property type="entry name" value="TPR_12"/>
    <property type="match status" value="3"/>
</dbReference>
<dbReference type="SMART" id="SM00220">
    <property type="entry name" value="S_TKc"/>
    <property type="match status" value="1"/>
</dbReference>
<evidence type="ECO:0000256" key="4">
    <source>
        <dbReference type="ARBA" id="ARBA00022840"/>
    </source>
</evidence>
<evidence type="ECO:0000313" key="8">
    <source>
        <dbReference type="EMBL" id="MBB5064181.1"/>
    </source>
</evidence>
<dbReference type="EMBL" id="JACHIO010000009">
    <property type="protein sequence ID" value="MBB5064181.1"/>
    <property type="molecule type" value="Genomic_DNA"/>
</dbReference>
<dbReference type="CDD" id="cd14014">
    <property type="entry name" value="STKc_PknB_like"/>
    <property type="match status" value="1"/>
</dbReference>
<dbReference type="RefSeq" id="WP_184255856.1">
    <property type="nucleotide sequence ID" value="NZ_JACHIO010000009.1"/>
</dbReference>
<dbReference type="GO" id="GO:0004674">
    <property type="term" value="F:protein serine/threonine kinase activity"/>
    <property type="evidence" value="ECO:0007669"/>
    <property type="project" value="UniProtKB-EC"/>
</dbReference>
<dbReference type="PANTHER" id="PTHR43289:SF34">
    <property type="entry name" value="SERINE_THREONINE-PROTEIN KINASE YBDM-RELATED"/>
    <property type="match status" value="1"/>
</dbReference>
<dbReference type="InterPro" id="IPR017441">
    <property type="entry name" value="Protein_kinase_ATP_BS"/>
</dbReference>
<dbReference type="PROSITE" id="PS00108">
    <property type="entry name" value="PROTEIN_KINASE_ST"/>
    <property type="match status" value="1"/>
</dbReference>
<comment type="caution">
    <text evidence="8">The sequence shown here is derived from an EMBL/GenBank/DDBJ whole genome shotgun (WGS) entry which is preliminary data.</text>
</comment>
<dbReference type="InterPro" id="IPR011717">
    <property type="entry name" value="TPR-4"/>
</dbReference>
<dbReference type="Gene3D" id="1.10.510.10">
    <property type="entry name" value="Transferase(Phosphotransferase) domain 1"/>
    <property type="match status" value="1"/>
</dbReference>
<reference evidence="8 9" key="1">
    <citation type="submission" date="2020-08" db="EMBL/GenBank/DDBJ databases">
        <title>Genomic Encyclopedia of Type Strains, Phase IV (KMG-V): Genome sequencing to study the core and pangenomes of soil and plant-associated prokaryotes.</title>
        <authorList>
            <person name="Whitman W."/>
        </authorList>
    </citation>
    <scope>NUCLEOTIDE SEQUENCE [LARGE SCALE GENOMIC DNA]</scope>
    <source>
        <strain evidence="8 9">X5P3</strain>
    </source>
</reference>
<dbReference type="Pfam" id="PF07721">
    <property type="entry name" value="TPR_4"/>
    <property type="match status" value="1"/>
</dbReference>
<dbReference type="InterPro" id="IPR000719">
    <property type="entry name" value="Prot_kinase_dom"/>
</dbReference>
<dbReference type="Gene3D" id="1.25.40.10">
    <property type="entry name" value="Tetratricopeptide repeat domain"/>
    <property type="match status" value="3"/>
</dbReference>
<protein>
    <submittedName>
        <fullName evidence="8">Serine/threonine-protein kinase</fullName>
        <ecNumber evidence="8">2.7.11.1</ecNumber>
    </submittedName>
</protein>
<organism evidence="8 9">
    <name type="scientific">Granulicella mallensis</name>
    <dbReference type="NCBI Taxonomy" id="940614"/>
    <lineage>
        <taxon>Bacteria</taxon>
        <taxon>Pseudomonadati</taxon>
        <taxon>Acidobacteriota</taxon>
        <taxon>Terriglobia</taxon>
        <taxon>Terriglobales</taxon>
        <taxon>Acidobacteriaceae</taxon>
        <taxon>Granulicella</taxon>
    </lineage>
</organism>
<dbReference type="SUPFAM" id="SSF56112">
    <property type="entry name" value="Protein kinase-like (PK-like)"/>
    <property type="match status" value="1"/>
</dbReference>
<evidence type="ECO:0000259" key="7">
    <source>
        <dbReference type="PROSITE" id="PS50011"/>
    </source>
</evidence>
<dbReference type="PROSITE" id="PS50005">
    <property type="entry name" value="TPR"/>
    <property type="match status" value="1"/>
</dbReference>
<dbReference type="SMART" id="SM00028">
    <property type="entry name" value="TPR"/>
    <property type="match status" value="6"/>
</dbReference>
<dbReference type="InterPro" id="IPR008271">
    <property type="entry name" value="Ser/Thr_kinase_AS"/>
</dbReference>
<dbReference type="GO" id="GO:0005524">
    <property type="term" value="F:ATP binding"/>
    <property type="evidence" value="ECO:0007669"/>
    <property type="project" value="UniProtKB-UniRule"/>
</dbReference>
<dbReference type="PROSITE" id="PS50011">
    <property type="entry name" value="PROTEIN_KINASE_DOM"/>
    <property type="match status" value="1"/>
</dbReference>
<evidence type="ECO:0000256" key="5">
    <source>
        <dbReference type="PROSITE-ProRule" id="PRU00339"/>
    </source>
</evidence>
<dbReference type="GO" id="GO:0042802">
    <property type="term" value="F:identical protein binding"/>
    <property type="evidence" value="ECO:0007669"/>
    <property type="project" value="InterPro"/>
</dbReference>
<dbReference type="Proteomes" id="UP000584867">
    <property type="component" value="Unassembled WGS sequence"/>
</dbReference>
<dbReference type="Pfam" id="PF13374">
    <property type="entry name" value="TPR_10"/>
    <property type="match status" value="1"/>
</dbReference>
<dbReference type="SUPFAM" id="SSF48452">
    <property type="entry name" value="TPR-like"/>
    <property type="match status" value="3"/>
</dbReference>
<name>A0A7W7ZRW5_9BACT</name>
<dbReference type="AlphaFoldDB" id="A0A7W7ZRW5"/>
<keyword evidence="3 8" id="KW-0418">Kinase</keyword>
<evidence type="ECO:0000313" key="9">
    <source>
        <dbReference type="Proteomes" id="UP000584867"/>
    </source>
</evidence>
<dbReference type="InterPro" id="IPR011990">
    <property type="entry name" value="TPR-like_helical_dom_sf"/>
</dbReference>
<dbReference type="InterPro" id="IPR019734">
    <property type="entry name" value="TPR_rpt"/>
</dbReference>
<feature type="binding site" evidence="6">
    <location>
        <position position="116"/>
    </location>
    <ligand>
        <name>ATP</name>
        <dbReference type="ChEBI" id="CHEBI:30616"/>
    </ligand>
</feature>
<dbReference type="InterPro" id="IPR011009">
    <property type="entry name" value="Kinase-like_dom_sf"/>
</dbReference>
<evidence type="ECO:0000256" key="6">
    <source>
        <dbReference type="PROSITE-ProRule" id="PRU10141"/>
    </source>
</evidence>
<evidence type="ECO:0000256" key="3">
    <source>
        <dbReference type="ARBA" id="ARBA00022777"/>
    </source>
</evidence>
<feature type="domain" description="Protein kinase" evidence="7">
    <location>
        <begin position="85"/>
        <end position="347"/>
    </location>
</feature>